<organism evidence="15 16">
    <name type="scientific">Mucilaginibacter litoreus</name>
    <dbReference type="NCBI Taxonomy" id="1048221"/>
    <lineage>
        <taxon>Bacteria</taxon>
        <taxon>Pseudomonadati</taxon>
        <taxon>Bacteroidota</taxon>
        <taxon>Sphingobacteriia</taxon>
        <taxon>Sphingobacteriales</taxon>
        <taxon>Sphingobacteriaceae</taxon>
        <taxon>Mucilaginibacter</taxon>
    </lineage>
</organism>
<dbReference type="EMBL" id="JBHTHZ010000004">
    <property type="protein sequence ID" value="MFD0793582.1"/>
    <property type="molecule type" value="Genomic_DNA"/>
</dbReference>
<protein>
    <recommendedName>
        <fullName evidence="4 13">Tetraacyldisaccharide 4'-kinase</fullName>
        <ecNumber evidence="3 13">2.7.1.130</ecNumber>
    </recommendedName>
    <alternativeName>
        <fullName evidence="12 13">Lipid A 4'-kinase</fullName>
    </alternativeName>
</protein>
<dbReference type="PANTHER" id="PTHR42724">
    <property type="entry name" value="TETRAACYLDISACCHARIDE 4'-KINASE"/>
    <property type="match status" value="1"/>
</dbReference>
<evidence type="ECO:0000256" key="1">
    <source>
        <dbReference type="ARBA" id="ARBA00002274"/>
    </source>
</evidence>
<keyword evidence="10 13" id="KW-0067">ATP-binding</keyword>
<proteinExistence type="inferred from homology"/>
<evidence type="ECO:0000256" key="3">
    <source>
        <dbReference type="ARBA" id="ARBA00012071"/>
    </source>
</evidence>
<evidence type="ECO:0000256" key="10">
    <source>
        <dbReference type="ARBA" id="ARBA00022840"/>
    </source>
</evidence>
<evidence type="ECO:0000256" key="7">
    <source>
        <dbReference type="ARBA" id="ARBA00022679"/>
    </source>
</evidence>
<evidence type="ECO:0000256" key="6">
    <source>
        <dbReference type="ARBA" id="ARBA00022556"/>
    </source>
</evidence>
<dbReference type="PANTHER" id="PTHR42724:SF1">
    <property type="entry name" value="TETRAACYLDISACCHARIDE 4'-KINASE, MITOCHONDRIAL-RELATED"/>
    <property type="match status" value="1"/>
</dbReference>
<dbReference type="Pfam" id="PF02606">
    <property type="entry name" value="LpxK"/>
    <property type="match status" value="1"/>
</dbReference>
<keyword evidence="8 13" id="KW-0547">Nucleotide-binding</keyword>
<comment type="function">
    <text evidence="1 13">Transfers the gamma-phosphate of ATP to the 4'-position of a tetraacyldisaccharide 1-phosphate intermediate (termed DS-1-P) to form tetraacyldisaccharide 1,4'-bis-phosphate (lipid IVA).</text>
</comment>
<keyword evidence="14" id="KW-0812">Transmembrane</keyword>
<keyword evidence="11 13" id="KW-0443">Lipid metabolism</keyword>
<evidence type="ECO:0000256" key="2">
    <source>
        <dbReference type="ARBA" id="ARBA00004870"/>
    </source>
</evidence>
<keyword evidence="5 13" id="KW-0444">Lipid biosynthesis</keyword>
<sequence>MQYLRWLLLPFSLVYSFVVVIRNWLYDTGLFKSHEFDLPVICVGNLDIGGAGKSPMTEYLIRLLKQDVRLATLSRGYGRQTQGFVLADASSNADQIGDEPAQFKHNFPDITVAVCEDRVKGINQLKQQHDVIILDDAFQHRAVKPGFSILLFDYNRLQQPQVVLPAGNLREPFSGRWRSDVIVVTKCPADIVEADMTRCYNKLTPLSTQPLFFCSIAYQPLQDLQGNMVNYFIDADTTVFLLTGIANSRPLVDELKRSTQNIIHHSYPDHHQYTLKNISKLATEFESCISQKKIIVTTEKDAQRLGVHSLRNVIQQLPVWVLPIGVKFLNNAAGFDQLIKNYVREHLPHH</sequence>
<keyword evidence="16" id="KW-1185">Reference proteome</keyword>
<dbReference type="GO" id="GO:0009029">
    <property type="term" value="F:lipid-A 4'-kinase activity"/>
    <property type="evidence" value="ECO:0007669"/>
    <property type="project" value="UniProtKB-EC"/>
</dbReference>
<evidence type="ECO:0000256" key="12">
    <source>
        <dbReference type="ARBA" id="ARBA00029757"/>
    </source>
</evidence>
<comment type="caution">
    <text evidence="13">Lacks conserved residue(s) required for the propagation of feature annotation.</text>
</comment>
<accession>A0ABW3ARD2</accession>
<dbReference type="SUPFAM" id="SSF52540">
    <property type="entry name" value="P-loop containing nucleoside triphosphate hydrolases"/>
    <property type="match status" value="1"/>
</dbReference>
<evidence type="ECO:0000256" key="5">
    <source>
        <dbReference type="ARBA" id="ARBA00022516"/>
    </source>
</evidence>
<keyword evidence="14" id="KW-1133">Transmembrane helix</keyword>
<dbReference type="HAMAP" id="MF_00409">
    <property type="entry name" value="LpxK"/>
    <property type="match status" value="1"/>
</dbReference>
<evidence type="ECO:0000313" key="15">
    <source>
        <dbReference type="EMBL" id="MFD0793582.1"/>
    </source>
</evidence>
<comment type="similarity">
    <text evidence="13">Belongs to the LpxK family.</text>
</comment>
<keyword evidence="7 13" id="KW-0808">Transferase</keyword>
<dbReference type="NCBIfam" id="TIGR00682">
    <property type="entry name" value="lpxK"/>
    <property type="match status" value="1"/>
</dbReference>
<dbReference type="RefSeq" id="WP_377113591.1">
    <property type="nucleotide sequence ID" value="NZ_JBHTHZ010000004.1"/>
</dbReference>
<name>A0ABW3ARD2_9SPHI</name>
<dbReference type="EC" id="2.7.1.130" evidence="3 13"/>
<comment type="catalytic activity">
    <reaction evidence="13">
        <text>a lipid A disaccharide + ATP = a lipid IVA + ADP + H(+)</text>
        <dbReference type="Rhea" id="RHEA:67840"/>
        <dbReference type="ChEBI" id="CHEBI:15378"/>
        <dbReference type="ChEBI" id="CHEBI:30616"/>
        <dbReference type="ChEBI" id="CHEBI:176343"/>
        <dbReference type="ChEBI" id="CHEBI:176425"/>
        <dbReference type="ChEBI" id="CHEBI:456216"/>
        <dbReference type="EC" id="2.7.1.130"/>
    </reaction>
</comment>
<evidence type="ECO:0000313" key="16">
    <source>
        <dbReference type="Proteomes" id="UP001597010"/>
    </source>
</evidence>
<reference evidence="16" key="1">
    <citation type="journal article" date="2019" name="Int. J. Syst. Evol. Microbiol.">
        <title>The Global Catalogue of Microorganisms (GCM) 10K type strain sequencing project: providing services to taxonomists for standard genome sequencing and annotation.</title>
        <authorList>
            <consortium name="The Broad Institute Genomics Platform"/>
            <consortium name="The Broad Institute Genome Sequencing Center for Infectious Disease"/>
            <person name="Wu L."/>
            <person name="Ma J."/>
        </authorList>
    </citation>
    <scope>NUCLEOTIDE SEQUENCE [LARGE SCALE GENOMIC DNA]</scope>
    <source>
        <strain evidence="16">CCUG 61484</strain>
    </source>
</reference>
<keyword evidence="6 13" id="KW-0441">Lipid A biosynthesis</keyword>
<evidence type="ECO:0000256" key="13">
    <source>
        <dbReference type="HAMAP-Rule" id="MF_00409"/>
    </source>
</evidence>
<comment type="pathway">
    <text evidence="2 13">Glycolipid biosynthesis; lipid IV(A) biosynthesis; lipid IV(A) from (3R)-3-hydroxytetradecanoyl-[acyl-carrier-protein] and UDP-N-acetyl-alpha-D-glucosamine: step 6/6.</text>
</comment>
<dbReference type="Proteomes" id="UP001597010">
    <property type="component" value="Unassembled WGS sequence"/>
</dbReference>
<evidence type="ECO:0000256" key="9">
    <source>
        <dbReference type="ARBA" id="ARBA00022777"/>
    </source>
</evidence>
<evidence type="ECO:0000256" key="14">
    <source>
        <dbReference type="SAM" id="Phobius"/>
    </source>
</evidence>
<evidence type="ECO:0000256" key="4">
    <source>
        <dbReference type="ARBA" id="ARBA00016436"/>
    </source>
</evidence>
<dbReference type="InterPro" id="IPR003758">
    <property type="entry name" value="LpxK"/>
</dbReference>
<evidence type="ECO:0000256" key="8">
    <source>
        <dbReference type="ARBA" id="ARBA00022741"/>
    </source>
</evidence>
<keyword evidence="14" id="KW-0472">Membrane</keyword>
<evidence type="ECO:0000256" key="11">
    <source>
        <dbReference type="ARBA" id="ARBA00023098"/>
    </source>
</evidence>
<dbReference type="InterPro" id="IPR027417">
    <property type="entry name" value="P-loop_NTPase"/>
</dbReference>
<comment type="caution">
    <text evidence="15">The sequence shown here is derived from an EMBL/GenBank/DDBJ whole genome shotgun (WGS) entry which is preliminary data.</text>
</comment>
<keyword evidence="9 13" id="KW-0418">Kinase</keyword>
<gene>
    <name evidence="13 15" type="primary">lpxK</name>
    <name evidence="15" type="ORF">ACFQZX_08120</name>
</gene>
<feature type="transmembrane region" description="Helical" evidence="14">
    <location>
        <begin position="6"/>
        <end position="25"/>
    </location>
</feature>